<dbReference type="Pfam" id="PF06579">
    <property type="entry name" value="Ly-6_related"/>
    <property type="match status" value="1"/>
</dbReference>
<evidence type="ECO:0000313" key="3">
    <source>
        <dbReference type="WBParaSite" id="HCON_00107830-00001"/>
    </source>
</evidence>
<dbReference type="Proteomes" id="UP000025227">
    <property type="component" value="Unplaced"/>
</dbReference>
<dbReference type="GO" id="GO:0030424">
    <property type="term" value="C:axon"/>
    <property type="evidence" value="ECO:0007669"/>
    <property type="project" value="TreeGrafter"/>
</dbReference>
<feature type="signal peptide" evidence="1">
    <location>
        <begin position="1"/>
        <end position="17"/>
    </location>
</feature>
<dbReference type="PANTHER" id="PTHR34722:SF2">
    <property type="entry name" value="HOMOLOG OF ODR-2 (TWO)"/>
    <property type="match status" value="1"/>
</dbReference>
<accession>A0A7I4YLU3</accession>
<feature type="chain" id="PRO_5029787525" evidence="1">
    <location>
        <begin position="18"/>
        <end position="187"/>
    </location>
</feature>
<dbReference type="GO" id="GO:0042048">
    <property type="term" value="P:olfactory behavior"/>
    <property type="evidence" value="ECO:0007669"/>
    <property type="project" value="TreeGrafter"/>
</dbReference>
<dbReference type="InterPro" id="IPR010558">
    <property type="entry name" value="Ly-6-related"/>
</dbReference>
<evidence type="ECO:0000256" key="1">
    <source>
        <dbReference type="SAM" id="SignalP"/>
    </source>
</evidence>
<dbReference type="OrthoDB" id="5829285at2759"/>
<protein>
    <submittedName>
        <fullName evidence="3">UPAR/Ly6 domain-containing protein</fullName>
    </submittedName>
</protein>
<dbReference type="GO" id="GO:1990834">
    <property type="term" value="P:response to odorant"/>
    <property type="evidence" value="ECO:0007669"/>
    <property type="project" value="TreeGrafter"/>
</dbReference>
<dbReference type="AlphaFoldDB" id="A0A7I4YLU3"/>
<dbReference type="GO" id="GO:0043025">
    <property type="term" value="C:neuronal cell body"/>
    <property type="evidence" value="ECO:0007669"/>
    <property type="project" value="TreeGrafter"/>
</dbReference>
<sequence length="187" mass="20338">MLPRIAVLLLFIKELFAGYISHSSGTSHRTGNRCYSCMSRYYGVTWQFAGYSRIYVEPRAFTDACRSPLTRGADVPYAFCDDNSNCITMVEDLKIGTGAKGFIRGCYSSVFLTGFNRSGSAAALASHTFCHTFNLTQLLSRGQPQESSMSVCSCRGSLCNGAVPSSPGRTYLISGLLVPFLVAKAFL</sequence>
<reference evidence="3" key="1">
    <citation type="submission" date="2020-12" db="UniProtKB">
        <authorList>
            <consortium name="WormBaseParasite"/>
        </authorList>
    </citation>
    <scope>IDENTIFICATION</scope>
    <source>
        <strain evidence="3">MHco3</strain>
    </source>
</reference>
<evidence type="ECO:0000313" key="2">
    <source>
        <dbReference type="Proteomes" id="UP000025227"/>
    </source>
</evidence>
<dbReference type="OMA" id="LFYLHPP"/>
<keyword evidence="1" id="KW-0732">Signal</keyword>
<organism evidence="2 3">
    <name type="scientific">Haemonchus contortus</name>
    <name type="common">Barber pole worm</name>
    <dbReference type="NCBI Taxonomy" id="6289"/>
    <lineage>
        <taxon>Eukaryota</taxon>
        <taxon>Metazoa</taxon>
        <taxon>Ecdysozoa</taxon>
        <taxon>Nematoda</taxon>
        <taxon>Chromadorea</taxon>
        <taxon>Rhabditida</taxon>
        <taxon>Rhabditina</taxon>
        <taxon>Rhabditomorpha</taxon>
        <taxon>Strongyloidea</taxon>
        <taxon>Trichostrongylidae</taxon>
        <taxon>Haemonchus</taxon>
    </lineage>
</organism>
<name>A0A7I4YLU3_HAECO</name>
<proteinExistence type="predicted"/>
<dbReference type="WBParaSite" id="HCON_00107830-00001">
    <property type="protein sequence ID" value="HCON_00107830-00001"/>
    <property type="gene ID" value="HCON_00107830"/>
</dbReference>
<keyword evidence="2" id="KW-1185">Reference proteome</keyword>
<dbReference type="PANTHER" id="PTHR34722">
    <property type="entry name" value="HOMOLOG OF ODR-2 (TWO)-RELATED"/>
    <property type="match status" value="1"/>
</dbReference>